<organism evidence="2 3">
    <name type="scientific">Trichonephila clavata</name>
    <name type="common">Joro spider</name>
    <name type="synonym">Nephila clavata</name>
    <dbReference type="NCBI Taxonomy" id="2740835"/>
    <lineage>
        <taxon>Eukaryota</taxon>
        <taxon>Metazoa</taxon>
        <taxon>Ecdysozoa</taxon>
        <taxon>Arthropoda</taxon>
        <taxon>Chelicerata</taxon>
        <taxon>Arachnida</taxon>
        <taxon>Araneae</taxon>
        <taxon>Araneomorphae</taxon>
        <taxon>Entelegynae</taxon>
        <taxon>Araneoidea</taxon>
        <taxon>Nephilidae</taxon>
        <taxon>Trichonephila</taxon>
    </lineage>
</organism>
<evidence type="ECO:0000313" key="3">
    <source>
        <dbReference type="Proteomes" id="UP000887116"/>
    </source>
</evidence>
<evidence type="ECO:0000256" key="1">
    <source>
        <dbReference type="SAM" id="MobiDB-lite"/>
    </source>
</evidence>
<keyword evidence="3" id="KW-1185">Reference proteome</keyword>
<dbReference type="AlphaFoldDB" id="A0A8X6GKH0"/>
<sequence length="92" mass="10817">MLIIDKHNAPKMHWQGSSCLFYYQTSITGSASKRNLLKRTLSNSSLNFLNGLNRKYSLDTVPHVWTMRTERRKEKKKQLRRSKTQFNQSSKA</sequence>
<protein>
    <submittedName>
        <fullName evidence="2">Uncharacterized protein</fullName>
    </submittedName>
</protein>
<dbReference type="Proteomes" id="UP000887116">
    <property type="component" value="Unassembled WGS sequence"/>
</dbReference>
<comment type="caution">
    <text evidence="2">The sequence shown here is derived from an EMBL/GenBank/DDBJ whole genome shotgun (WGS) entry which is preliminary data.</text>
</comment>
<evidence type="ECO:0000313" key="2">
    <source>
        <dbReference type="EMBL" id="GFR03815.1"/>
    </source>
</evidence>
<name>A0A8X6GKH0_TRICU</name>
<accession>A0A8X6GKH0</accession>
<gene>
    <name evidence="2" type="ORF">TNCT_605011</name>
</gene>
<reference evidence="2" key="1">
    <citation type="submission" date="2020-07" db="EMBL/GenBank/DDBJ databases">
        <title>Multicomponent nature underlies the extraordinary mechanical properties of spider dragline silk.</title>
        <authorList>
            <person name="Kono N."/>
            <person name="Nakamura H."/>
            <person name="Mori M."/>
            <person name="Yoshida Y."/>
            <person name="Ohtoshi R."/>
            <person name="Malay A.D."/>
            <person name="Moran D.A.P."/>
            <person name="Tomita M."/>
            <person name="Numata K."/>
            <person name="Arakawa K."/>
        </authorList>
    </citation>
    <scope>NUCLEOTIDE SEQUENCE</scope>
</reference>
<feature type="compositionally biased region" description="Basic residues" evidence="1">
    <location>
        <begin position="73"/>
        <end position="83"/>
    </location>
</feature>
<proteinExistence type="predicted"/>
<dbReference type="EMBL" id="BMAO01015731">
    <property type="protein sequence ID" value="GFR03815.1"/>
    <property type="molecule type" value="Genomic_DNA"/>
</dbReference>
<feature type="region of interest" description="Disordered" evidence="1">
    <location>
        <begin position="69"/>
        <end position="92"/>
    </location>
</feature>